<keyword evidence="1" id="KW-0732">Signal</keyword>
<feature type="signal peptide" evidence="1">
    <location>
        <begin position="1"/>
        <end position="19"/>
    </location>
</feature>
<dbReference type="SUPFAM" id="SSF49464">
    <property type="entry name" value="Carboxypeptidase regulatory domain-like"/>
    <property type="match status" value="1"/>
</dbReference>
<name>A0A285ZZ08_9SPHI</name>
<dbReference type="RefSeq" id="WP_097131161.1">
    <property type="nucleotide sequence ID" value="NZ_OCMT01000002.1"/>
</dbReference>
<evidence type="ECO:0000256" key="1">
    <source>
        <dbReference type="SAM" id="SignalP"/>
    </source>
</evidence>
<reference evidence="3" key="1">
    <citation type="submission" date="2017-09" db="EMBL/GenBank/DDBJ databases">
        <authorList>
            <person name="Varghese N."/>
            <person name="Submissions S."/>
        </authorList>
    </citation>
    <scope>NUCLEOTIDE SEQUENCE [LARGE SCALE GENOMIC DNA]</scope>
    <source>
        <strain evidence="3">CGMCC 1.12803</strain>
    </source>
</reference>
<dbReference type="Proteomes" id="UP000219281">
    <property type="component" value="Unassembled WGS sequence"/>
</dbReference>
<dbReference type="AlphaFoldDB" id="A0A285ZZ08"/>
<feature type="chain" id="PRO_5012289871" evidence="1">
    <location>
        <begin position="20"/>
        <end position="392"/>
    </location>
</feature>
<protein>
    <submittedName>
        <fullName evidence="2">CarboxypepD_reg-like domain-containing protein</fullName>
    </submittedName>
</protein>
<sequence>MHKYFLLIFILFTTVISNAQTVQGKVVDEMSGEPIPFVSIGVIGTNNTTVTNDAGEFILKNISLPAKLRYSHVSYLLIEDEISSYNNLFVKLNPAAINLKTVTVDPYRGQRLVKAALEKTKEFEKNIFYGNAFYRQLTTINEKPSQIYELFYDLKFSVSNVSAWIAKQSRFAQSNDGISFSMSNQSYLTFLLAGNLFEERKVGKFVTLKNLKDYEISVERYIEQKDQDIAVVSCKYKGKRKEFYVNSIYYIGVEDSKIYRLENSIFNLPLKVNVTSKIPPTVTTIATFNGTNNPIPVLQNISTKLYLNLSTRGRSITPVISSMLTIYQLDKNLSTQKFTELNRKVQDKAIVESIEYNPEFWKNNPIVKQTALEDAFIKMMESKSAFGTMIDP</sequence>
<dbReference type="InterPro" id="IPR008969">
    <property type="entry name" value="CarboxyPept-like_regulatory"/>
</dbReference>
<dbReference type="Pfam" id="PF13715">
    <property type="entry name" value="CarbopepD_reg_2"/>
    <property type="match status" value="1"/>
</dbReference>
<accession>A0A285ZZ08</accession>
<dbReference type="Gene3D" id="2.60.40.1120">
    <property type="entry name" value="Carboxypeptidase-like, regulatory domain"/>
    <property type="match status" value="1"/>
</dbReference>
<proteinExistence type="predicted"/>
<evidence type="ECO:0000313" key="3">
    <source>
        <dbReference type="Proteomes" id="UP000219281"/>
    </source>
</evidence>
<evidence type="ECO:0000313" key="2">
    <source>
        <dbReference type="EMBL" id="SOD14888.1"/>
    </source>
</evidence>
<dbReference type="OrthoDB" id="1489599at2"/>
<keyword evidence="3" id="KW-1185">Reference proteome</keyword>
<dbReference type="EMBL" id="OCMT01000002">
    <property type="protein sequence ID" value="SOD14888.1"/>
    <property type="molecule type" value="Genomic_DNA"/>
</dbReference>
<organism evidence="2 3">
    <name type="scientific">Pedobacter xixiisoli</name>
    <dbReference type="NCBI Taxonomy" id="1476464"/>
    <lineage>
        <taxon>Bacteria</taxon>
        <taxon>Pseudomonadati</taxon>
        <taxon>Bacteroidota</taxon>
        <taxon>Sphingobacteriia</taxon>
        <taxon>Sphingobacteriales</taxon>
        <taxon>Sphingobacteriaceae</taxon>
        <taxon>Pedobacter</taxon>
    </lineage>
</organism>
<gene>
    <name evidence="2" type="ORF">SAMN06297358_1851</name>
</gene>